<evidence type="ECO:0000313" key="3">
    <source>
        <dbReference type="Proteomes" id="UP000324832"/>
    </source>
</evidence>
<dbReference type="AlphaFoldDB" id="A0A5E4Q293"/>
<keyword evidence="3" id="KW-1185">Reference proteome</keyword>
<dbReference type="EMBL" id="FZQP02001114">
    <property type="protein sequence ID" value="VVC91602.1"/>
    <property type="molecule type" value="Genomic_DNA"/>
</dbReference>
<organism evidence="2 3">
    <name type="scientific">Leptidea sinapis</name>
    <dbReference type="NCBI Taxonomy" id="189913"/>
    <lineage>
        <taxon>Eukaryota</taxon>
        <taxon>Metazoa</taxon>
        <taxon>Ecdysozoa</taxon>
        <taxon>Arthropoda</taxon>
        <taxon>Hexapoda</taxon>
        <taxon>Insecta</taxon>
        <taxon>Pterygota</taxon>
        <taxon>Neoptera</taxon>
        <taxon>Endopterygota</taxon>
        <taxon>Lepidoptera</taxon>
        <taxon>Glossata</taxon>
        <taxon>Ditrysia</taxon>
        <taxon>Papilionoidea</taxon>
        <taxon>Pieridae</taxon>
        <taxon>Dismorphiinae</taxon>
        <taxon>Leptidea</taxon>
    </lineage>
</organism>
<accession>A0A5E4Q293</accession>
<protein>
    <submittedName>
        <fullName evidence="2">Uncharacterized protein</fullName>
    </submittedName>
</protein>
<evidence type="ECO:0000313" key="2">
    <source>
        <dbReference type="EMBL" id="VVC91602.1"/>
    </source>
</evidence>
<name>A0A5E4Q293_9NEOP</name>
<reference evidence="2 3" key="1">
    <citation type="submission" date="2017-07" db="EMBL/GenBank/DDBJ databases">
        <authorList>
            <person name="Talla V."/>
            <person name="Backstrom N."/>
        </authorList>
    </citation>
    <scope>NUCLEOTIDE SEQUENCE [LARGE SCALE GENOMIC DNA]</scope>
</reference>
<proteinExistence type="predicted"/>
<gene>
    <name evidence="2" type="ORF">LSINAPIS_LOCUS4241</name>
</gene>
<evidence type="ECO:0000256" key="1">
    <source>
        <dbReference type="SAM" id="MobiDB-lite"/>
    </source>
</evidence>
<sequence length="148" mass="18024">MRLRSPQIRKQRLIQKQLLLHPWTEPDLRYPWRLQQDCQYHWIYRRVQTRPAPVSHSMYLKHTAVNLQRKYKHPKHQHRLRRRPHYHRGHPSYPCPKCPNLPKTQTHPPCVPALQPRKAKLPMSLLLNSKQNIRRASESCQSRRFEND</sequence>
<feature type="region of interest" description="Disordered" evidence="1">
    <location>
        <begin position="70"/>
        <end position="91"/>
    </location>
</feature>
<dbReference type="Proteomes" id="UP000324832">
    <property type="component" value="Unassembled WGS sequence"/>
</dbReference>
<feature type="compositionally biased region" description="Basic residues" evidence="1">
    <location>
        <begin position="70"/>
        <end position="90"/>
    </location>
</feature>